<sequence>MHTNNKRVILPIQPYFVITSQLYRKCPQYSSNIIHFYQFDLHESFSQAVPDGTFDIIFQLDETAPEAFIAGPSTQIRRTVLKKNVEYFGVRLAYGVVPFSVYPFISAKEMVDAETDLAAIYPNNNDFLDAFFEEAFADTKFKARIAAFEKHIAPKIFFREEQHESTVEQHMMKVISNCYGIISISQLAKKLGYSERYLRQLFSQMYGISPKKFADIIKFQHTVHLLKQNDDFTKITYASGYYDQPHFMHVFRQYTQCTPKQFAAMLTDKNYRRKMVIV</sequence>
<dbReference type="STRING" id="1423806.FD15_GL000181"/>
<evidence type="ECO:0000256" key="3">
    <source>
        <dbReference type="ARBA" id="ARBA00023163"/>
    </source>
</evidence>
<dbReference type="GO" id="GO:0003700">
    <property type="term" value="F:DNA-binding transcription factor activity"/>
    <property type="evidence" value="ECO:0007669"/>
    <property type="project" value="InterPro"/>
</dbReference>
<dbReference type="InterPro" id="IPR009057">
    <property type="entry name" value="Homeodomain-like_sf"/>
</dbReference>
<dbReference type="Pfam" id="PF20240">
    <property type="entry name" value="DUF6597"/>
    <property type="match status" value="1"/>
</dbReference>
<dbReference type="Gene3D" id="1.10.10.60">
    <property type="entry name" value="Homeodomain-like"/>
    <property type="match status" value="1"/>
</dbReference>
<dbReference type="InterPro" id="IPR046532">
    <property type="entry name" value="DUF6597"/>
</dbReference>
<dbReference type="PANTHER" id="PTHR43280:SF28">
    <property type="entry name" value="HTH-TYPE TRANSCRIPTIONAL ACTIVATOR RHAS"/>
    <property type="match status" value="1"/>
</dbReference>
<dbReference type="SMART" id="SM00342">
    <property type="entry name" value="HTH_ARAC"/>
    <property type="match status" value="1"/>
</dbReference>
<protein>
    <recommendedName>
        <fullName evidence="4">HTH araC/xylS-type domain-containing protein</fullName>
    </recommendedName>
</protein>
<evidence type="ECO:0000313" key="6">
    <source>
        <dbReference type="Proteomes" id="UP000050961"/>
    </source>
</evidence>
<feature type="domain" description="HTH araC/xylS-type" evidence="4">
    <location>
        <begin position="161"/>
        <end position="265"/>
    </location>
</feature>
<accession>A0A0R2DRH3</accession>
<keyword evidence="2" id="KW-0238">DNA-binding</keyword>
<dbReference type="eggNOG" id="COG2207">
    <property type="taxonomic scope" value="Bacteria"/>
</dbReference>
<dbReference type="Proteomes" id="UP000050961">
    <property type="component" value="Unassembled WGS sequence"/>
</dbReference>
<dbReference type="AlphaFoldDB" id="A0A0R2DRH3"/>
<dbReference type="PATRIC" id="fig|1423806.3.peg.184"/>
<reference evidence="5 6" key="1">
    <citation type="journal article" date="2015" name="Genome Announc.">
        <title>Expanding the biotechnology potential of lactobacilli through comparative genomics of 213 strains and associated genera.</title>
        <authorList>
            <person name="Sun Z."/>
            <person name="Harris H.M."/>
            <person name="McCann A."/>
            <person name="Guo C."/>
            <person name="Argimon S."/>
            <person name="Zhang W."/>
            <person name="Yang X."/>
            <person name="Jeffery I.B."/>
            <person name="Cooney J.C."/>
            <person name="Kagawa T.F."/>
            <person name="Liu W."/>
            <person name="Song Y."/>
            <person name="Salvetti E."/>
            <person name="Wrobel A."/>
            <person name="Rasinkangas P."/>
            <person name="Parkhill J."/>
            <person name="Rea M.C."/>
            <person name="O'Sullivan O."/>
            <person name="Ritari J."/>
            <person name="Douillard F.P."/>
            <person name="Paul Ross R."/>
            <person name="Yang R."/>
            <person name="Briner A.E."/>
            <person name="Felis G.E."/>
            <person name="de Vos W.M."/>
            <person name="Barrangou R."/>
            <person name="Klaenhammer T.R."/>
            <person name="Caufield P.W."/>
            <person name="Cui Y."/>
            <person name="Zhang H."/>
            <person name="O'Toole P.W."/>
        </authorList>
    </citation>
    <scope>NUCLEOTIDE SEQUENCE [LARGE SCALE GENOMIC DNA]</scope>
    <source>
        <strain evidence="5 6">DSM 21376</strain>
    </source>
</reference>
<evidence type="ECO:0000256" key="1">
    <source>
        <dbReference type="ARBA" id="ARBA00023015"/>
    </source>
</evidence>
<evidence type="ECO:0000259" key="4">
    <source>
        <dbReference type="PROSITE" id="PS01124"/>
    </source>
</evidence>
<dbReference type="InterPro" id="IPR018060">
    <property type="entry name" value="HTH_AraC"/>
</dbReference>
<keyword evidence="6" id="KW-1185">Reference proteome</keyword>
<evidence type="ECO:0000313" key="5">
    <source>
        <dbReference type="EMBL" id="KRN06633.1"/>
    </source>
</evidence>
<keyword evidence="1" id="KW-0805">Transcription regulation</keyword>
<proteinExistence type="predicted"/>
<name>A0A0R2DRH3_9LACO</name>
<evidence type="ECO:0000256" key="2">
    <source>
        <dbReference type="ARBA" id="ARBA00023125"/>
    </source>
</evidence>
<dbReference type="CDD" id="cd00093">
    <property type="entry name" value="HTH_XRE"/>
    <property type="match status" value="1"/>
</dbReference>
<comment type="caution">
    <text evidence="5">The sequence shown here is derived from an EMBL/GenBank/DDBJ whole genome shotgun (WGS) entry which is preliminary data.</text>
</comment>
<dbReference type="PROSITE" id="PS01124">
    <property type="entry name" value="HTH_ARAC_FAMILY_2"/>
    <property type="match status" value="1"/>
</dbReference>
<gene>
    <name evidence="5" type="ORF">FD15_GL000181</name>
</gene>
<dbReference type="SUPFAM" id="SSF46689">
    <property type="entry name" value="Homeodomain-like"/>
    <property type="match status" value="1"/>
</dbReference>
<dbReference type="Pfam" id="PF12833">
    <property type="entry name" value="HTH_18"/>
    <property type="match status" value="1"/>
</dbReference>
<organism evidence="5 6">
    <name type="scientific">Liquorilactobacillus sucicola DSM 21376 = JCM 15457</name>
    <dbReference type="NCBI Taxonomy" id="1423806"/>
    <lineage>
        <taxon>Bacteria</taxon>
        <taxon>Bacillati</taxon>
        <taxon>Bacillota</taxon>
        <taxon>Bacilli</taxon>
        <taxon>Lactobacillales</taxon>
        <taxon>Lactobacillaceae</taxon>
        <taxon>Liquorilactobacillus</taxon>
    </lineage>
</organism>
<dbReference type="InterPro" id="IPR001387">
    <property type="entry name" value="Cro/C1-type_HTH"/>
</dbReference>
<dbReference type="PANTHER" id="PTHR43280">
    <property type="entry name" value="ARAC-FAMILY TRANSCRIPTIONAL REGULATOR"/>
    <property type="match status" value="1"/>
</dbReference>
<dbReference type="GO" id="GO:0043565">
    <property type="term" value="F:sequence-specific DNA binding"/>
    <property type="evidence" value="ECO:0007669"/>
    <property type="project" value="InterPro"/>
</dbReference>
<dbReference type="EMBL" id="AYZF01000008">
    <property type="protein sequence ID" value="KRN06633.1"/>
    <property type="molecule type" value="Genomic_DNA"/>
</dbReference>
<dbReference type="RefSeq" id="WP_056967250.1">
    <property type="nucleotide sequence ID" value="NZ_AYZF01000008.1"/>
</dbReference>
<keyword evidence="3" id="KW-0804">Transcription</keyword>